<protein>
    <submittedName>
        <fullName evidence="1">Uncharacterized protein</fullName>
    </submittedName>
</protein>
<name>A0A0A8XV46_ARUDO</name>
<dbReference type="EMBL" id="GBRH01280144">
    <property type="protein sequence ID" value="JAD17751.1"/>
    <property type="molecule type" value="Transcribed_RNA"/>
</dbReference>
<sequence length="101" mass="11242">MGFNLNSSGMYLTAYMCMYVKVTVELYDGSSIRRVSEDPSQADDGFECFCLVDLGTHMKSHIMLGCTKTNSCVMWLACSSSLLFCDIDVIRTAIRLAIMTL</sequence>
<accession>A0A0A8XV46</accession>
<evidence type="ECO:0000313" key="1">
    <source>
        <dbReference type="EMBL" id="JAD17751.1"/>
    </source>
</evidence>
<organism evidence="1">
    <name type="scientific">Arundo donax</name>
    <name type="common">Giant reed</name>
    <name type="synonym">Donax arundinaceus</name>
    <dbReference type="NCBI Taxonomy" id="35708"/>
    <lineage>
        <taxon>Eukaryota</taxon>
        <taxon>Viridiplantae</taxon>
        <taxon>Streptophyta</taxon>
        <taxon>Embryophyta</taxon>
        <taxon>Tracheophyta</taxon>
        <taxon>Spermatophyta</taxon>
        <taxon>Magnoliopsida</taxon>
        <taxon>Liliopsida</taxon>
        <taxon>Poales</taxon>
        <taxon>Poaceae</taxon>
        <taxon>PACMAD clade</taxon>
        <taxon>Arundinoideae</taxon>
        <taxon>Arundineae</taxon>
        <taxon>Arundo</taxon>
    </lineage>
</organism>
<dbReference type="AlphaFoldDB" id="A0A0A8XV46"/>
<reference evidence="1" key="1">
    <citation type="submission" date="2014-09" db="EMBL/GenBank/DDBJ databases">
        <authorList>
            <person name="Magalhaes I.L.F."/>
            <person name="Oliveira U."/>
            <person name="Santos F.R."/>
            <person name="Vidigal T.H.D.A."/>
            <person name="Brescovit A.D."/>
            <person name="Santos A.J."/>
        </authorList>
    </citation>
    <scope>NUCLEOTIDE SEQUENCE</scope>
    <source>
        <tissue evidence="1">Shoot tissue taken approximately 20 cm above the soil surface</tissue>
    </source>
</reference>
<proteinExistence type="predicted"/>
<reference evidence="1" key="2">
    <citation type="journal article" date="2015" name="Data Brief">
        <title>Shoot transcriptome of the giant reed, Arundo donax.</title>
        <authorList>
            <person name="Barrero R.A."/>
            <person name="Guerrero F.D."/>
            <person name="Moolhuijzen P."/>
            <person name="Goolsby J.A."/>
            <person name="Tidwell J."/>
            <person name="Bellgard S.E."/>
            <person name="Bellgard M.I."/>
        </authorList>
    </citation>
    <scope>NUCLEOTIDE SEQUENCE</scope>
    <source>
        <tissue evidence="1">Shoot tissue taken approximately 20 cm above the soil surface</tissue>
    </source>
</reference>